<evidence type="ECO:0000313" key="4">
    <source>
        <dbReference type="Proteomes" id="UP000325313"/>
    </source>
</evidence>
<dbReference type="Proteomes" id="UP000324748">
    <property type="component" value="Unassembled WGS sequence"/>
</dbReference>
<proteinExistence type="predicted"/>
<evidence type="ECO:0000313" key="3">
    <source>
        <dbReference type="Proteomes" id="UP000324748"/>
    </source>
</evidence>
<evidence type="ECO:0000313" key="1">
    <source>
        <dbReference type="EMBL" id="KAA1065439.1"/>
    </source>
</evidence>
<gene>
    <name evidence="2" type="ORF">PGT21_015636</name>
    <name evidence="1" type="ORF">PGTUg99_021014</name>
</gene>
<comment type="caution">
    <text evidence="1">The sequence shown here is derived from an EMBL/GenBank/DDBJ whole genome shotgun (WGS) entry which is preliminary data.</text>
</comment>
<dbReference type="AlphaFoldDB" id="A0A5B0LMM2"/>
<dbReference type="EMBL" id="VSWC01000092">
    <property type="protein sequence ID" value="KAA1090851.1"/>
    <property type="molecule type" value="Genomic_DNA"/>
</dbReference>
<name>A0A5B0LMM2_PUCGR</name>
<dbReference type="Proteomes" id="UP000325313">
    <property type="component" value="Unassembled WGS sequence"/>
</dbReference>
<reference evidence="3 4" key="1">
    <citation type="submission" date="2019-05" db="EMBL/GenBank/DDBJ databases">
        <title>Emergence of the Ug99 lineage of the wheat stem rust pathogen through somatic hybridization.</title>
        <authorList>
            <person name="Li F."/>
            <person name="Upadhyaya N.M."/>
            <person name="Sperschneider J."/>
            <person name="Matny O."/>
            <person name="Nguyen-Phuc H."/>
            <person name="Mago R."/>
            <person name="Raley C."/>
            <person name="Miller M.E."/>
            <person name="Silverstein K.A.T."/>
            <person name="Henningsen E."/>
            <person name="Hirsch C.D."/>
            <person name="Visser B."/>
            <person name="Pretorius Z.A."/>
            <person name="Steffenson B.J."/>
            <person name="Schwessinger B."/>
            <person name="Dodds P.N."/>
            <person name="Figueroa M."/>
        </authorList>
    </citation>
    <scope>NUCLEOTIDE SEQUENCE [LARGE SCALE GENOMIC DNA]</scope>
    <source>
        <strain evidence="2">21-0</strain>
        <strain evidence="1 4">Ug99</strain>
    </source>
</reference>
<dbReference type="EMBL" id="VDEP01000510">
    <property type="protein sequence ID" value="KAA1065439.1"/>
    <property type="molecule type" value="Genomic_DNA"/>
</dbReference>
<keyword evidence="3" id="KW-1185">Reference proteome</keyword>
<organism evidence="1 4">
    <name type="scientific">Puccinia graminis f. sp. tritici</name>
    <dbReference type="NCBI Taxonomy" id="56615"/>
    <lineage>
        <taxon>Eukaryota</taxon>
        <taxon>Fungi</taxon>
        <taxon>Dikarya</taxon>
        <taxon>Basidiomycota</taxon>
        <taxon>Pucciniomycotina</taxon>
        <taxon>Pucciniomycetes</taxon>
        <taxon>Pucciniales</taxon>
        <taxon>Pucciniaceae</taxon>
        <taxon>Puccinia</taxon>
    </lineage>
</organism>
<sequence length="140" mass="15721">MISALKSANDILKFAKNRPLIASKSSPEMMWWFYERCECLSKAVAERCPKAPKLLTAQFPSMSVVQVLPRHEVDQLINRLQDAGHKALTGTLGQLTHKEHKLDFIAAGDAPLLEILRKECWQLVGMLGNVCPGVVRKQIR</sequence>
<accession>A0A5B0LMM2</accession>
<protein>
    <submittedName>
        <fullName evidence="1">Uncharacterized protein</fullName>
    </submittedName>
</protein>
<dbReference type="OrthoDB" id="10548820at2759"/>
<evidence type="ECO:0000313" key="2">
    <source>
        <dbReference type="EMBL" id="KAA1090851.1"/>
    </source>
</evidence>